<reference evidence="1" key="3">
    <citation type="submission" date="2025-09" db="UniProtKB">
        <authorList>
            <consortium name="Ensembl"/>
        </authorList>
    </citation>
    <scope>IDENTIFICATION</scope>
</reference>
<evidence type="ECO:0000313" key="2">
    <source>
        <dbReference type="Proteomes" id="UP000694399"/>
    </source>
</evidence>
<evidence type="ECO:0000313" key="1">
    <source>
        <dbReference type="Ensembl" id="ENSPLOP00000003588.1"/>
    </source>
</evidence>
<dbReference type="PANTHER" id="PTHR24114:SF49">
    <property type="entry name" value="LEUCINE-RICH REPEAT-CONTAINING PROTEIN 74A"/>
    <property type="match status" value="1"/>
</dbReference>
<dbReference type="Gene3D" id="3.80.10.10">
    <property type="entry name" value="Ribonuclease Inhibitor"/>
    <property type="match status" value="1"/>
</dbReference>
<dbReference type="Pfam" id="PF13516">
    <property type="entry name" value="LRR_6"/>
    <property type="match status" value="1"/>
</dbReference>
<dbReference type="Proteomes" id="UP000694399">
    <property type="component" value="Chromosome B4"/>
</dbReference>
<accession>A0A8C8WHR9</accession>
<organism evidence="1 2">
    <name type="scientific">Panthera leo</name>
    <name type="common">Lion</name>
    <dbReference type="NCBI Taxonomy" id="9689"/>
    <lineage>
        <taxon>Eukaryota</taxon>
        <taxon>Metazoa</taxon>
        <taxon>Chordata</taxon>
        <taxon>Craniata</taxon>
        <taxon>Vertebrata</taxon>
        <taxon>Euteleostomi</taxon>
        <taxon>Mammalia</taxon>
        <taxon>Eutheria</taxon>
        <taxon>Laurasiatheria</taxon>
        <taxon>Carnivora</taxon>
        <taxon>Feliformia</taxon>
        <taxon>Felidae</taxon>
        <taxon>Pantherinae</taxon>
        <taxon>Panthera</taxon>
    </lineage>
</organism>
<protein>
    <submittedName>
        <fullName evidence="1">Uncharacterized protein</fullName>
    </submittedName>
</protein>
<reference evidence="1" key="1">
    <citation type="journal article" date="2019" name="bioRxiv">
        <title>Long live the king: chromosome-level assembly of the lion (Panthera leo) using linked-read, Hi-C, and long read data.</title>
        <authorList>
            <person name="Armstrong E.E."/>
            <person name="Taylor R.W."/>
            <person name="Miller D.E."/>
            <person name="Kaelin C."/>
            <person name="Barsh G."/>
            <person name="Hadly E.A."/>
            <person name="Petrov D."/>
        </authorList>
    </citation>
    <scope>NUCLEOTIDE SEQUENCE [LARGE SCALE GENOMIC DNA]</scope>
</reference>
<reference evidence="1" key="2">
    <citation type="submission" date="2025-08" db="UniProtKB">
        <authorList>
            <consortium name="Ensembl"/>
        </authorList>
    </citation>
    <scope>IDENTIFICATION</scope>
</reference>
<proteinExistence type="predicted"/>
<dbReference type="Ensembl" id="ENSPLOT00000003948.1">
    <property type="protein sequence ID" value="ENSPLOP00000003588.1"/>
    <property type="gene ID" value="ENSPLOG00000002594.1"/>
</dbReference>
<dbReference type="AlphaFoldDB" id="A0A8C8WHR9"/>
<dbReference type="PANTHER" id="PTHR24114">
    <property type="entry name" value="LEUCINE RICH REPEAT FAMILY PROTEIN"/>
    <property type="match status" value="1"/>
</dbReference>
<sequence>MNGFGNEGATALGEVLRLNNSLVYIDISSNDISNEGVIKISKGLEFNESLKVLKVKSLLKLGMGHFVCVSLCMCACPCFSVRPCFHGTHVSTLVCLHPCIYLCVHTHASVCIHPHAYVCSSVCVHPCVCLCILVPVCVYQCVSLCPCASTHPCVCMCVSVGGGWGEQGDGVAYCWRESLGKFTLCFTCA</sequence>
<dbReference type="SUPFAM" id="SSF52047">
    <property type="entry name" value="RNI-like"/>
    <property type="match status" value="1"/>
</dbReference>
<dbReference type="InterPro" id="IPR052394">
    <property type="entry name" value="LRR-containing"/>
</dbReference>
<dbReference type="InterPro" id="IPR001611">
    <property type="entry name" value="Leu-rich_rpt"/>
</dbReference>
<name>A0A8C8WHR9_PANLE</name>
<keyword evidence="2" id="KW-1185">Reference proteome</keyword>
<dbReference type="InterPro" id="IPR032675">
    <property type="entry name" value="LRR_dom_sf"/>
</dbReference>